<dbReference type="EMBL" id="ASPP01028041">
    <property type="protein sequence ID" value="ETO05511.1"/>
    <property type="molecule type" value="Genomic_DNA"/>
</dbReference>
<name>X6LVW9_RETFI</name>
<gene>
    <name evidence="2" type="ORF">RFI_31885</name>
</gene>
<sequence length="126" mass="14269">MAKRVNRQLKKQLEEQKNLEEELDKLQNGKDPKESCAEVIKFVGSTSMDPMPDTGVLDKLGNYKAIEELKIGDAIMCMIPTHASFKESIDCEIKDIPKLFSDAIVSAIHKSFTNYICSIKYRNLNT</sequence>
<evidence type="ECO:0000313" key="2">
    <source>
        <dbReference type="EMBL" id="ETO05511.1"/>
    </source>
</evidence>
<dbReference type="AlphaFoldDB" id="X6LVW9"/>
<keyword evidence="3" id="KW-1185">Reference proteome</keyword>
<dbReference type="Proteomes" id="UP000023152">
    <property type="component" value="Unassembled WGS sequence"/>
</dbReference>
<proteinExistence type="predicted"/>
<feature type="non-terminal residue" evidence="2">
    <location>
        <position position="126"/>
    </location>
</feature>
<organism evidence="2 3">
    <name type="scientific">Reticulomyxa filosa</name>
    <dbReference type="NCBI Taxonomy" id="46433"/>
    <lineage>
        <taxon>Eukaryota</taxon>
        <taxon>Sar</taxon>
        <taxon>Rhizaria</taxon>
        <taxon>Retaria</taxon>
        <taxon>Foraminifera</taxon>
        <taxon>Monothalamids</taxon>
        <taxon>Reticulomyxidae</taxon>
        <taxon>Reticulomyxa</taxon>
    </lineage>
</organism>
<feature type="coiled-coil region" evidence="1">
    <location>
        <begin position="2"/>
        <end position="29"/>
    </location>
</feature>
<keyword evidence="1" id="KW-0175">Coiled coil</keyword>
<protein>
    <submittedName>
        <fullName evidence="2">Uncharacterized protein</fullName>
    </submittedName>
</protein>
<accession>X6LVW9</accession>
<evidence type="ECO:0000256" key="1">
    <source>
        <dbReference type="SAM" id="Coils"/>
    </source>
</evidence>
<reference evidence="2 3" key="1">
    <citation type="journal article" date="2013" name="Curr. Biol.">
        <title>The Genome of the Foraminiferan Reticulomyxa filosa.</title>
        <authorList>
            <person name="Glockner G."/>
            <person name="Hulsmann N."/>
            <person name="Schleicher M."/>
            <person name="Noegel A.A."/>
            <person name="Eichinger L."/>
            <person name="Gallinger C."/>
            <person name="Pawlowski J."/>
            <person name="Sierra R."/>
            <person name="Euteneuer U."/>
            <person name="Pillet L."/>
            <person name="Moustafa A."/>
            <person name="Platzer M."/>
            <person name="Groth M."/>
            <person name="Szafranski K."/>
            <person name="Schliwa M."/>
        </authorList>
    </citation>
    <scope>NUCLEOTIDE SEQUENCE [LARGE SCALE GENOMIC DNA]</scope>
</reference>
<evidence type="ECO:0000313" key="3">
    <source>
        <dbReference type="Proteomes" id="UP000023152"/>
    </source>
</evidence>
<comment type="caution">
    <text evidence="2">The sequence shown here is derived from an EMBL/GenBank/DDBJ whole genome shotgun (WGS) entry which is preliminary data.</text>
</comment>